<evidence type="ECO:0000256" key="1">
    <source>
        <dbReference type="SAM" id="MobiDB-lite"/>
    </source>
</evidence>
<evidence type="ECO:0000313" key="3">
    <source>
        <dbReference type="Proteomes" id="UP000002408"/>
    </source>
</evidence>
<proteinExistence type="predicted"/>
<keyword evidence="3" id="KW-1185">Reference proteome</keyword>
<evidence type="ECO:0000313" key="2">
    <source>
        <dbReference type="EMBL" id="ABS54839.1"/>
    </source>
</evidence>
<accession>A7I528</accession>
<dbReference type="EMBL" id="CP000780">
    <property type="protein sequence ID" value="ABS54839.1"/>
    <property type="molecule type" value="Genomic_DNA"/>
</dbReference>
<organism evidence="2 3">
    <name type="scientific">Methanoregula boonei (strain DSM 21154 / JCM 14090 / 6A8)</name>
    <dbReference type="NCBI Taxonomy" id="456442"/>
    <lineage>
        <taxon>Archaea</taxon>
        <taxon>Methanobacteriati</taxon>
        <taxon>Methanobacteriota</taxon>
        <taxon>Stenosarchaea group</taxon>
        <taxon>Methanomicrobia</taxon>
        <taxon>Methanomicrobiales</taxon>
        <taxon>Methanoregulaceae</taxon>
        <taxon>Methanoregula</taxon>
    </lineage>
</organism>
<reference evidence="3" key="1">
    <citation type="journal article" date="2015" name="Microbiology">
        <title>Genome of Methanoregula boonei 6A8 reveals adaptations to oligotrophic peatland environments.</title>
        <authorList>
            <person name="Braeuer S."/>
            <person name="Cadillo-Quiroz H."/>
            <person name="Kyrpides N."/>
            <person name="Woyke T."/>
            <person name="Goodwin L."/>
            <person name="Detter C."/>
            <person name="Podell S."/>
            <person name="Yavitt J.B."/>
            <person name="Zinder S.H."/>
        </authorList>
    </citation>
    <scope>NUCLEOTIDE SEQUENCE [LARGE SCALE GENOMIC DNA]</scope>
    <source>
        <strain evidence="3">DSM 21154 / JCM 14090 / 6A8</strain>
    </source>
</reference>
<name>A7I528_METB6</name>
<protein>
    <submittedName>
        <fullName evidence="2">Uncharacterized protein</fullName>
    </submittedName>
</protein>
<dbReference type="HOGENOM" id="CLU_1763855_0_0_2"/>
<dbReference type="KEGG" id="mbn:Mboo_0317"/>
<gene>
    <name evidence="2" type="ordered locus">Mboo_0317</name>
</gene>
<feature type="region of interest" description="Disordered" evidence="1">
    <location>
        <begin position="1"/>
        <end position="37"/>
    </location>
</feature>
<dbReference type="AlphaFoldDB" id="A7I528"/>
<sequence length="147" mass="16654">MSQIKSRGPVIPSRTAVAEQSRRIRGKPAGKGDHPLPEFIDKESLDTLSRFGEKFRLAGIEGEPWEFHELTVFNAFLEAHVRPNSTQSVQCMLLWSKWVRVFQRQTSGFPKLIREKEFSAIIRDTFGVAIANNDAQGKIFPGIKFVP</sequence>
<dbReference type="Proteomes" id="UP000002408">
    <property type="component" value="Chromosome"/>
</dbReference>